<feature type="domain" description="N-acetyltransferase" evidence="1">
    <location>
        <begin position="84"/>
        <end position="235"/>
    </location>
</feature>
<protein>
    <recommendedName>
        <fullName evidence="1">N-acetyltransferase domain-containing protein</fullName>
    </recommendedName>
</protein>
<accession>A0A317WNC6</accession>
<dbReference type="AlphaFoldDB" id="A0A317WNC6"/>
<evidence type="ECO:0000313" key="2">
    <source>
        <dbReference type="EMBL" id="PWY87853.1"/>
    </source>
</evidence>
<dbReference type="InterPro" id="IPR052523">
    <property type="entry name" value="Trichothecene_AcTrans"/>
</dbReference>
<evidence type="ECO:0000313" key="3">
    <source>
        <dbReference type="Proteomes" id="UP000246702"/>
    </source>
</evidence>
<dbReference type="OrthoDB" id="2115692at2759"/>
<dbReference type="SUPFAM" id="SSF55729">
    <property type="entry name" value="Acyl-CoA N-acyltransferases (Nat)"/>
    <property type="match status" value="1"/>
</dbReference>
<dbReference type="InterPro" id="IPR016181">
    <property type="entry name" value="Acyl_CoA_acyltransferase"/>
</dbReference>
<reference evidence="2 3" key="1">
    <citation type="submission" date="2016-12" db="EMBL/GenBank/DDBJ databases">
        <title>The genomes of Aspergillus section Nigri reveals drivers in fungal speciation.</title>
        <authorList>
            <consortium name="DOE Joint Genome Institute"/>
            <person name="Vesth T.C."/>
            <person name="Nybo J."/>
            <person name="Theobald S."/>
            <person name="Brandl J."/>
            <person name="Frisvad J.C."/>
            <person name="Nielsen K.F."/>
            <person name="Lyhne E.K."/>
            <person name="Kogle M.E."/>
            <person name="Kuo A."/>
            <person name="Riley R."/>
            <person name="Clum A."/>
            <person name="Nolan M."/>
            <person name="Lipzen A."/>
            <person name="Salamov A."/>
            <person name="Henrissat B."/>
            <person name="Wiebenga A."/>
            <person name="De Vries R.P."/>
            <person name="Grigoriev I.V."/>
            <person name="Mortensen U.H."/>
            <person name="Andersen M.R."/>
            <person name="Baker S.E."/>
        </authorList>
    </citation>
    <scope>NUCLEOTIDE SEQUENCE [LARGE SCALE GENOMIC DNA]</scope>
    <source>
        <strain evidence="2 3">CBS 115572</strain>
    </source>
</reference>
<dbReference type="PANTHER" id="PTHR42791:SF14">
    <property type="entry name" value="N-ACETYLTRANSFERASE DOMAIN-CONTAINING PROTEIN"/>
    <property type="match status" value="1"/>
</dbReference>
<dbReference type="RefSeq" id="XP_025467636.1">
    <property type="nucleotide sequence ID" value="XM_025614355.1"/>
</dbReference>
<dbReference type="EMBL" id="MSFK01000013">
    <property type="protein sequence ID" value="PWY87853.1"/>
    <property type="molecule type" value="Genomic_DNA"/>
</dbReference>
<name>A0A317WNC6_9EURO</name>
<dbReference type="Gene3D" id="3.40.630.30">
    <property type="match status" value="1"/>
</dbReference>
<dbReference type="GeneID" id="37116498"/>
<comment type="caution">
    <text evidence="2">The sequence shown here is derived from an EMBL/GenBank/DDBJ whole genome shotgun (WGS) entry which is preliminary data.</text>
</comment>
<gene>
    <name evidence="2" type="ORF">BO94DRAFT_56339</name>
</gene>
<organism evidence="2 3">
    <name type="scientific">Aspergillus sclerotioniger CBS 115572</name>
    <dbReference type="NCBI Taxonomy" id="1450535"/>
    <lineage>
        <taxon>Eukaryota</taxon>
        <taxon>Fungi</taxon>
        <taxon>Dikarya</taxon>
        <taxon>Ascomycota</taxon>
        <taxon>Pezizomycotina</taxon>
        <taxon>Eurotiomycetes</taxon>
        <taxon>Eurotiomycetidae</taxon>
        <taxon>Eurotiales</taxon>
        <taxon>Aspergillaceae</taxon>
        <taxon>Aspergillus</taxon>
        <taxon>Aspergillus subgen. Circumdati</taxon>
    </lineage>
</organism>
<sequence length="237" mass="26415">MAPLEKPGFRVSPVPATEEGARTIWDIEMAAQNDSNRKNNSVIGALLWPPHLQPKVEAPTRASDGQDDEIRRMIPMLGESKNTYLLVTDEATNKPVAYTWWAHNKGQTKAQWDEGYANRYRPPTMNGALMDATGGARYLKRAALLGDKDFFQLKELYVLPEFQRQGLGGLLVGWGVRKADELGLPAYTEASPEGLGLYLKHGFQEVDRVTVDLEEWGGPKGDISSYGILYREPQPVN</sequence>
<dbReference type="PROSITE" id="PS51186">
    <property type="entry name" value="GNAT"/>
    <property type="match status" value="1"/>
</dbReference>
<dbReference type="STRING" id="1450535.A0A317WNC6"/>
<dbReference type="Pfam" id="PF13508">
    <property type="entry name" value="Acetyltransf_7"/>
    <property type="match status" value="1"/>
</dbReference>
<dbReference type="InterPro" id="IPR000182">
    <property type="entry name" value="GNAT_dom"/>
</dbReference>
<keyword evidence="3" id="KW-1185">Reference proteome</keyword>
<evidence type="ECO:0000259" key="1">
    <source>
        <dbReference type="PROSITE" id="PS51186"/>
    </source>
</evidence>
<dbReference type="Proteomes" id="UP000246702">
    <property type="component" value="Unassembled WGS sequence"/>
</dbReference>
<dbReference type="GO" id="GO:0016747">
    <property type="term" value="F:acyltransferase activity, transferring groups other than amino-acyl groups"/>
    <property type="evidence" value="ECO:0007669"/>
    <property type="project" value="InterPro"/>
</dbReference>
<proteinExistence type="predicted"/>
<dbReference type="PANTHER" id="PTHR42791">
    <property type="entry name" value="GNAT FAMILY ACETYLTRANSFERASE"/>
    <property type="match status" value="1"/>
</dbReference>